<evidence type="ECO:0000256" key="1">
    <source>
        <dbReference type="SAM" id="MobiDB-lite"/>
    </source>
</evidence>
<gene>
    <name evidence="2" type="ORF">LCGC14_2668250</name>
</gene>
<reference evidence="2" key="1">
    <citation type="journal article" date="2015" name="Nature">
        <title>Complex archaea that bridge the gap between prokaryotes and eukaryotes.</title>
        <authorList>
            <person name="Spang A."/>
            <person name="Saw J.H."/>
            <person name="Jorgensen S.L."/>
            <person name="Zaremba-Niedzwiedzka K."/>
            <person name="Martijn J."/>
            <person name="Lind A.E."/>
            <person name="van Eijk R."/>
            <person name="Schleper C."/>
            <person name="Guy L."/>
            <person name="Ettema T.J."/>
        </authorList>
    </citation>
    <scope>NUCLEOTIDE SEQUENCE</scope>
</reference>
<sequence length="232" mass="25027">IANVTPGAPISADVAAQEARQLGPGGSFTPDQLAPPIAAPTTVSPGGVDPGLTANLGRSTTPISPEDALTAGAASTFLSRPVGPGPTAPANLLDEVLAGEASRLATRTAPLTAQSIARETIQSQETTRLLQLLPQTYRGINLLSTSLTYFLLSLISRTIKLPPNQLINPVFIPIIFEIKYYSKIRLPFVYNKKCFIIPYIYHRFTCPTMSDRMPHNARSIKYCLPQTFLRPV</sequence>
<organism evidence="2">
    <name type="scientific">marine sediment metagenome</name>
    <dbReference type="NCBI Taxonomy" id="412755"/>
    <lineage>
        <taxon>unclassified sequences</taxon>
        <taxon>metagenomes</taxon>
        <taxon>ecological metagenomes</taxon>
    </lineage>
</organism>
<feature type="non-terminal residue" evidence="2">
    <location>
        <position position="1"/>
    </location>
</feature>
<dbReference type="AlphaFoldDB" id="A0A0F9BZY6"/>
<dbReference type="EMBL" id="LAZR01046712">
    <property type="protein sequence ID" value="KKK95894.1"/>
    <property type="molecule type" value="Genomic_DNA"/>
</dbReference>
<comment type="caution">
    <text evidence="2">The sequence shown here is derived from an EMBL/GenBank/DDBJ whole genome shotgun (WGS) entry which is preliminary data.</text>
</comment>
<name>A0A0F9BZY6_9ZZZZ</name>
<evidence type="ECO:0000313" key="2">
    <source>
        <dbReference type="EMBL" id="KKK95894.1"/>
    </source>
</evidence>
<accession>A0A0F9BZY6</accession>
<proteinExistence type="predicted"/>
<protein>
    <submittedName>
        <fullName evidence="2">Uncharacterized protein</fullName>
    </submittedName>
</protein>
<feature type="region of interest" description="Disordered" evidence="1">
    <location>
        <begin position="21"/>
        <end position="64"/>
    </location>
</feature>